<sequence>MKLNNNMKRYRSGLLVAAAALVTGMSACTKNFELYNTDNTGVTDGQLGPDFNSLGLYLKSAQMSILNFSGGGDPNSYQVQQNLNADCFSGYFMTPNPFSSSNNTNYGLVPGWNGEAYKVGYLNVMSPVAKLQKSGIDKNFPAVWAVAQVVQVTAMSRVTDIYGPIPYSHVGEGGSTVPYDSQQDIYKQFFLQLDNAAASLRAQINGGAALPFDFSGFDVVYSGNFAQWLRYTNSLRLRLAMHISKVPAAAALAKSEAEKALDPANGGIITDNADNMTVKVLGDFTNPLVFIAKNWADIRIGASIQCYLTGYNDPRVSRYMDKATDADPALKGKYVGIRIGSQVDKPKYQTYSSLNTEDGANPAFNLKTSMQVMTAAEVYFLRAEAALNGWNNAGGSAQQLYEQGVNTSMAQWQVSAPGYLNNDTSVVATYVDPKNKDNNFTIKNPITIKWNEAASPAQKLERVITQKWMAMFPEGQEAWTEFRRTGYPKLFPVVNNKSGNTISTDLQIRRLPFPQNEYNTNPATVADAVKLLNGPDNGGTPLWWDTRQ</sequence>
<keyword evidence="1" id="KW-0732">Signal</keyword>
<dbReference type="PROSITE" id="PS51257">
    <property type="entry name" value="PROKAR_LIPOPROTEIN"/>
    <property type="match status" value="1"/>
</dbReference>
<dbReference type="RefSeq" id="WP_089894587.1">
    <property type="nucleotide sequence ID" value="NZ_FOJG01000001.1"/>
</dbReference>
<dbReference type="OrthoDB" id="843771at2"/>
<dbReference type="EMBL" id="FOJG01000001">
    <property type="protein sequence ID" value="SEW35461.1"/>
    <property type="molecule type" value="Genomic_DNA"/>
</dbReference>
<keyword evidence="3" id="KW-1185">Reference proteome</keyword>
<dbReference type="SUPFAM" id="SSF48452">
    <property type="entry name" value="TPR-like"/>
    <property type="match status" value="1"/>
</dbReference>
<name>A0A1I0R4R5_9BACT</name>
<dbReference type="Pfam" id="PF12741">
    <property type="entry name" value="SusD-like"/>
    <property type="match status" value="1"/>
</dbReference>
<dbReference type="Proteomes" id="UP000199310">
    <property type="component" value="Unassembled WGS sequence"/>
</dbReference>
<gene>
    <name evidence="2" type="ORF">SAMN04488122_2250</name>
</gene>
<evidence type="ECO:0000313" key="3">
    <source>
        <dbReference type="Proteomes" id="UP000199310"/>
    </source>
</evidence>
<evidence type="ECO:0000313" key="2">
    <source>
        <dbReference type="EMBL" id="SEW35461.1"/>
    </source>
</evidence>
<organism evidence="2 3">
    <name type="scientific">Chitinophaga arvensicola</name>
    <dbReference type="NCBI Taxonomy" id="29529"/>
    <lineage>
        <taxon>Bacteria</taxon>
        <taxon>Pseudomonadati</taxon>
        <taxon>Bacteroidota</taxon>
        <taxon>Chitinophagia</taxon>
        <taxon>Chitinophagales</taxon>
        <taxon>Chitinophagaceae</taxon>
        <taxon>Chitinophaga</taxon>
    </lineage>
</organism>
<protein>
    <submittedName>
        <fullName evidence="2">Susd and RagB outer membrane lipoprotein</fullName>
    </submittedName>
</protein>
<feature type="chain" id="PRO_5011514835" evidence="1">
    <location>
        <begin position="28"/>
        <end position="548"/>
    </location>
</feature>
<dbReference type="Gene3D" id="1.25.40.390">
    <property type="match status" value="1"/>
</dbReference>
<dbReference type="InterPro" id="IPR011990">
    <property type="entry name" value="TPR-like_helical_dom_sf"/>
</dbReference>
<dbReference type="InterPro" id="IPR024302">
    <property type="entry name" value="SusD-like"/>
</dbReference>
<reference evidence="3" key="1">
    <citation type="submission" date="2016-10" db="EMBL/GenBank/DDBJ databases">
        <authorList>
            <person name="Varghese N."/>
            <person name="Submissions S."/>
        </authorList>
    </citation>
    <scope>NUCLEOTIDE SEQUENCE [LARGE SCALE GENOMIC DNA]</scope>
    <source>
        <strain evidence="3">DSM 3695</strain>
    </source>
</reference>
<evidence type="ECO:0000256" key="1">
    <source>
        <dbReference type="SAM" id="SignalP"/>
    </source>
</evidence>
<keyword evidence="2" id="KW-0449">Lipoprotein</keyword>
<dbReference type="AlphaFoldDB" id="A0A1I0R4R5"/>
<dbReference type="STRING" id="29529.SAMN04488122_2250"/>
<feature type="signal peptide" evidence="1">
    <location>
        <begin position="1"/>
        <end position="27"/>
    </location>
</feature>
<proteinExistence type="predicted"/>
<accession>A0A1I0R4R5</accession>